<accession>A0ABD5Y774</accession>
<evidence type="ECO:0000313" key="1">
    <source>
        <dbReference type="EMBL" id="MFC7142726.1"/>
    </source>
</evidence>
<proteinExistence type="predicted"/>
<dbReference type="AlphaFoldDB" id="A0ABD5Y774"/>
<organism evidence="1 2">
    <name type="scientific">Halosimplex aquaticum</name>
    <dbReference type="NCBI Taxonomy" id="3026162"/>
    <lineage>
        <taxon>Archaea</taxon>
        <taxon>Methanobacteriati</taxon>
        <taxon>Methanobacteriota</taxon>
        <taxon>Stenosarchaea group</taxon>
        <taxon>Halobacteria</taxon>
        <taxon>Halobacteriales</taxon>
        <taxon>Haloarculaceae</taxon>
        <taxon>Halosimplex</taxon>
    </lineage>
</organism>
<keyword evidence="2" id="KW-1185">Reference proteome</keyword>
<protein>
    <submittedName>
        <fullName evidence="1">Uncharacterized protein</fullName>
    </submittedName>
</protein>
<dbReference type="EMBL" id="JBHTAS010000001">
    <property type="protein sequence ID" value="MFC7142726.1"/>
    <property type="molecule type" value="Genomic_DNA"/>
</dbReference>
<dbReference type="RefSeq" id="WP_274323779.1">
    <property type="nucleotide sequence ID" value="NZ_CP118158.1"/>
</dbReference>
<reference evidence="1 2" key="1">
    <citation type="journal article" date="2019" name="Int. J. Syst. Evol. Microbiol.">
        <title>The Global Catalogue of Microorganisms (GCM) 10K type strain sequencing project: providing services to taxonomists for standard genome sequencing and annotation.</title>
        <authorList>
            <consortium name="The Broad Institute Genomics Platform"/>
            <consortium name="The Broad Institute Genome Sequencing Center for Infectious Disease"/>
            <person name="Wu L."/>
            <person name="Ma J."/>
        </authorList>
    </citation>
    <scope>NUCLEOTIDE SEQUENCE [LARGE SCALE GENOMIC DNA]</scope>
    <source>
        <strain evidence="1 2">XZYJT29</strain>
    </source>
</reference>
<sequence>MARYFLDTGAVVGVTFLHDLWFTDSRRIFDSENSFYLTPPVVYEYCNSTDDNLLRNTDIDWDTEEGLFGKKLSNVRAAQINLDLKLQSSDDDDLSIESLTDDFLEESRVKEKVDEKSIKEYIRPNIRRFIEYTVDGRELTSEVAREVMDVLCDTIQTNARETREEIQNRVTESSVPSDERDSYKERFGFVDGFVDTVILSDVTWLDKKGVLSKIVTSDGSHMYGNRERIDTVAGLTVLFIKDELADASLPS</sequence>
<gene>
    <name evidence="1" type="ORF">ACFQMA_23185</name>
</gene>
<dbReference type="GeneID" id="78823075"/>
<name>A0ABD5Y774_9EURY</name>
<dbReference type="Proteomes" id="UP001596432">
    <property type="component" value="Unassembled WGS sequence"/>
</dbReference>
<evidence type="ECO:0000313" key="2">
    <source>
        <dbReference type="Proteomes" id="UP001596432"/>
    </source>
</evidence>
<comment type="caution">
    <text evidence="1">The sequence shown here is derived from an EMBL/GenBank/DDBJ whole genome shotgun (WGS) entry which is preliminary data.</text>
</comment>